<keyword evidence="1" id="KW-0472">Membrane</keyword>
<sequence length="186" mass="21696">MIIWLYRPLVCLLRHGTAALVCRTVTTWSPVGAAFNAKAQRRLDLLQPNLERTCLDLWSQDRALQETEQLVEKACHCPPGVQTAERFDKLSDRHGKHADFIKVAHPDPSYREAIFMVFNLSYRLNTNVELCMSLKDLYKSDLQLRVAELFIFDFEISGIHLDLKKRSTFFILNNFYCFSFLLLFFD</sequence>
<dbReference type="AlphaFoldDB" id="A0A672T0R7"/>
<dbReference type="Ensembl" id="ENSSGRT00000115010.1">
    <property type="protein sequence ID" value="ENSSGRP00000108249.1"/>
    <property type="gene ID" value="ENSSGRG00000053349.1"/>
</dbReference>
<dbReference type="InParanoid" id="A0A672T0R7"/>
<feature type="transmembrane region" description="Helical" evidence="1">
    <location>
        <begin position="167"/>
        <end position="185"/>
    </location>
</feature>
<name>A0A672T0R7_SINGR</name>
<dbReference type="SUPFAM" id="SSF55486">
    <property type="entry name" value="Metalloproteases ('zincins'), catalytic domain"/>
    <property type="match status" value="1"/>
</dbReference>
<reference evidence="3" key="2">
    <citation type="submission" date="2025-09" db="UniProtKB">
        <authorList>
            <consortium name="Ensembl"/>
        </authorList>
    </citation>
    <scope>IDENTIFICATION</scope>
</reference>
<protein>
    <submittedName>
        <fullName evidence="3">Uncharacterized protein</fullName>
    </submittedName>
</protein>
<evidence type="ECO:0000313" key="4">
    <source>
        <dbReference type="Proteomes" id="UP000472262"/>
    </source>
</evidence>
<feature type="chain" id="PRO_5025669229" evidence="2">
    <location>
        <begin position="20"/>
        <end position="186"/>
    </location>
</feature>
<evidence type="ECO:0000256" key="1">
    <source>
        <dbReference type="SAM" id="Phobius"/>
    </source>
</evidence>
<reference evidence="3" key="1">
    <citation type="submission" date="2025-08" db="UniProtKB">
        <authorList>
            <consortium name="Ensembl"/>
        </authorList>
    </citation>
    <scope>IDENTIFICATION</scope>
</reference>
<keyword evidence="2" id="KW-0732">Signal</keyword>
<feature type="signal peptide" evidence="2">
    <location>
        <begin position="1"/>
        <end position="19"/>
    </location>
</feature>
<keyword evidence="4" id="KW-1185">Reference proteome</keyword>
<dbReference type="Proteomes" id="UP000472262">
    <property type="component" value="Unassembled WGS sequence"/>
</dbReference>
<evidence type="ECO:0000313" key="3">
    <source>
        <dbReference type="Ensembl" id="ENSSGRP00000108249.1"/>
    </source>
</evidence>
<evidence type="ECO:0000256" key="2">
    <source>
        <dbReference type="SAM" id="SignalP"/>
    </source>
</evidence>
<keyword evidence="1" id="KW-0812">Transmembrane</keyword>
<accession>A0A672T0R7</accession>
<keyword evidence="1" id="KW-1133">Transmembrane helix</keyword>
<proteinExistence type="predicted"/>
<organism evidence="3 4">
    <name type="scientific">Sinocyclocheilus grahami</name>
    <name type="common">Dianchi golden-line fish</name>
    <name type="synonym">Barbus grahami</name>
    <dbReference type="NCBI Taxonomy" id="75366"/>
    <lineage>
        <taxon>Eukaryota</taxon>
        <taxon>Metazoa</taxon>
        <taxon>Chordata</taxon>
        <taxon>Craniata</taxon>
        <taxon>Vertebrata</taxon>
        <taxon>Euteleostomi</taxon>
        <taxon>Actinopterygii</taxon>
        <taxon>Neopterygii</taxon>
        <taxon>Teleostei</taxon>
        <taxon>Ostariophysi</taxon>
        <taxon>Cypriniformes</taxon>
        <taxon>Cyprinidae</taxon>
        <taxon>Cyprininae</taxon>
        <taxon>Sinocyclocheilus</taxon>
    </lineage>
</organism>